<keyword evidence="5" id="KW-0904">Protein phosphatase</keyword>
<comment type="cofactor">
    <cofactor evidence="1">
        <name>Mn(2+)</name>
        <dbReference type="ChEBI" id="CHEBI:29035"/>
    </cofactor>
</comment>
<feature type="domain" description="Serine/threonine specific protein phosphatases" evidence="9">
    <location>
        <begin position="64"/>
        <end position="69"/>
    </location>
</feature>
<comment type="catalytic activity">
    <reaction evidence="7">
        <text>O-phospho-L-seryl-[protein] + H2O = L-seryl-[protein] + phosphate</text>
        <dbReference type="Rhea" id="RHEA:20629"/>
        <dbReference type="Rhea" id="RHEA-COMP:9863"/>
        <dbReference type="Rhea" id="RHEA-COMP:11604"/>
        <dbReference type="ChEBI" id="CHEBI:15377"/>
        <dbReference type="ChEBI" id="CHEBI:29999"/>
        <dbReference type="ChEBI" id="CHEBI:43474"/>
        <dbReference type="ChEBI" id="CHEBI:83421"/>
        <dbReference type="EC" id="3.1.3.16"/>
    </reaction>
</comment>
<dbReference type="SUPFAM" id="SSF56300">
    <property type="entry name" value="Metallo-dependent phosphatases"/>
    <property type="match status" value="1"/>
</dbReference>
<evidence type="ECO:0000256" key="5">
    <source>
        <dbReference type="ARBA" id="ARBA00022912"/>
    </source>
</evidence>
<dbReference type="Pfam" id="PF00149">
    <property type="entry name" value="Metallophos"/>
    <property type="match status" value="1"/>
</dbReference>
<dbReference type="AlphaFoldDB" id="A0AAN5D839"/>
<dbReference type="InterPro" id="IPR004843">
    <property type="entry name" value="Calcineurin-like_PHP"/>
</dbReference>
<evidence type="ECO:0000313" key="10">
    <source>
        <dbReference type="EMBL" id="GMR58106.1"/>
    </source>
</evidence>
<evidence type="ECO:0000256" key="7">
    <source>
        <dbReference type="ARBA" id="ARBA00047761"/>
    </source>
</evidence>
<keyword evidence="11" id="KW-1185">Reference proteome</keyword>
<evidence type="ECO:0000256" key="6">
    <source>
        <dbReference type="ARBA" id="ARBA00023211"/>
    </source>
</evidence>
<dbReference type="InterPro" id="IPR050341">
    <property type="entry name" value="PP1_catalytic_subunit"/>
</dbReference>
<dbReference type="InterPro" id="IPR006186">
    <property type="entry name" value="Ser/Thr-sp_prot-phosphatase"/>
</dbReference>
<sequence>SFVCGDIHGQLTDLRRIFHVVCGFPSRKRYLFLGDYVDRGAHSVEVVCVLAAWKLLFPDNVFLLRGNHELAHINKEYGFLDEVKSK</sequence>
<dbReference type="PANTHER" id="PTHR11668:SF300">
    <property type="entry name" value="SERINE_THREONINE-PROTEIN PHOSPHATASE"/>
    <property type="match status" value="1"/>
</dbReference>
<dbReference type="EMBL" id="BTRK01000006">
    <property type="protein sequence ID" value="GMR58106.1"/>
    <property type="molecule type" value="Genomic_DNA"/>
</dbReference>
<organism evidence="10 11">
    <name type="scientific">Pristionchus mayeri</name>
    <dbReference type="NCBI Taxonomy" id="1317129"/>
    <lineage>
        <taxon>Eukaryota</taxon>
        <taxon>Metazoa</taxon>
        <taxon>Ecdysozoa</taxon>
        <taxon>Nematoda</taxon>
        <taxon>Chromadorea</taxon>
        <taxon>Rhabditida</taxon>
        <taxon>Rhabditina</taxon>
        <taxon>Diplogasteromorpha</taxon>
        <taxon>Diplogasteroidea</taxon>
        <taxon>Neodiplogasteridae</taxon>
        <taxon>Pristionchus</taxon>
    </lineage>
</organism>
<keyword evidence="4" id="KW-0378">Hydrolase</keyword>
<dbReference type="PROSITE" id="PS00125">
    <property type="entry name" value="SER_THR_PHOSPHATASE"/>
    <property type="match status" value="1"/>
</dbReference>
<reference evidence="11" key="1">
    <citation type="submission" date="2022-10" db="EMBL/GenBank/DDBJ databases">
        <title>Genome assembly of Pristionchus species.</title>
        <authorList>
            <person name="Yoshida K."/>
            <person name="Sommer R.J."/>
        </authorList>
    </citation>
    <scope>NUCLEOTIDE SEQUENCE [LARGE SCALE GENOMIC DNA]</scope>
    <source>
        <strain evidence="11">RS5460</strain>
    </source>
</reference>
<name>A0AAN5D839_9BILA</name>
<proteinExistence type="predicted"/>
<dbReference type="InterPro" id="IPR029052">
    <property type="entry name" value="Metallo-depent_PP-like"/>
</dbReference>
<comment type="catalytic activity">
    <reaction evidence="8">
        <text>O-phospho-L-threonyl-[protein] + H2O = L-threonyl-[protein] + phosphate</text>
        <dbReference type="Rhea" id="RHEA:47004"/>
        <dbReference type="Rhea" id="RHEA-COMP:11060"/>
        <dbReference type="Rhea" id="RHEA-COMP:11605"/>
        <dbReference type="ChEBI" id="CHEBI:15377"/>
        <dbReference type="ChEBI" id="CHEBI:30013"/>
        <dbReference type="ChEBI" id="CHEBI:43474"/>
        <dbReference type="ChEBI" id="CHEBI:61977"/>
        <dbReference type="EC" id="3.1.3.16"/>
    </reaction>
</comment>
<dbReference type="GO" id="GO:0046872">
    <property type="term" value="F:metal ion binding"/>
    <property type="evidence" value="ECO:0007669"/>
    <property type="project" value="UniProtKB-KW"/>
</dbReference>
<feature type="non-terminal residue" evidence="10">
    <location>
        <position position="1"/>
    </location>
</feature>
<dbReference type="PRINTS" id="PR00114">
    <property type="entry name" value="STPHPHTASE"/>
</dbReference>
<keyword evidence="6" id="KW-0464">Manganese</keyword>
<dbReference type="PANTHER" id="PTHR11668">
    <property type="entry name" value="SERINE/THREONINE PROTEIN PHOSPHATASE"/>
    <property type="match status" value="1"/>
</dbReference>
<dbReference type="GO" id="GO:0005634">
    <property type="term" value="C:nucleus"/>
    <property type="evidence" value="ECO:0007669"/>
    <property type="project" value="TreeGrafter"/>
</dbReference>
<dbReference type="GO" id="GO:0004722">
    <property type="term" value="F:protein serine/threonine phosphatase activity"/>
    <property type="evidence" value="ECO:0007669"/>
    <property type="project" value="UniProtKB-EC"/>
</dbReference>
<evidence type="ECO:0000256" key="2">
    <source>
        <dbReference type="ARBA" id="ARBA00013081"/>
    </source>
</evidence>
<comment type="caution">
    <text evidence="10">The sequence shown here is derived from an EMBL/GenBank/DDBJ whole genome shotgun (WGS) entry which is preliminary data.</text>
</comment>
<evidence type="ECO:0000256" key="1">
    <source>
        <dbReference type="ARBA" id="ARBA00001936"/>
    </source>
</evidence>
<gene>
    <name evidence="10" type="ORF">PMAYCL1PPCAC_28301</name>
</gene>
<evidence type="ECO:0000259" key="9">
    <source>
        <dbReference type="PROSITE" id="PS00125"/>
    </source>
</evidence>
<dbReference type="EC" id="3.1.3.16" evidence="2"/>
<dbReference type="GO" id="GO:0005737">
    <property type="term" value="C:cytoplasm"/>
    <property type="evidence" value="ECO:0007669"/>
    <property type="project" value="TreeGrafter"/>
</dbReference>
<accession>A0AAN5D839</accession>
<evidence type="ECO:0000256" key="8">
    <source>
        <dbReference type="ARBA" id="ARBA00048336"/>
    </source>
</evidence>
<evidence type="ECO:0000256" key="4">
    <source>
        <dbReference type="ARBA" id="ARBA00022801"/>
    </source>
</evidence>
<evidence type="ECO:0000256" key="3">
    <source>
        <dbReference type="ARBA" id="ARBA00022723"/>
    </source>
</evidence>
<evidence type="ECO:0000313" key="11">
    <source>
        <dbReference type="Proteomes" id="UP001328107"/>
    </source>
</evidence>
<dbReference type="Proteomes" id="UP001328107">
    <property type="component" value="Unassembled WGS sequence"/>
</dbReference>
<keyword evidence="3" id="KW-0479">Metal-binding</keyword>
<feature type="non-terminal residue" evidence="10">
    <location>
        <position position="86"/>
    </location>
</feature>
<dbReference type="Gene3D" id="3.60.21.10">
    <property type="match status" value="1"/>
</dbReference>
<protein>
    <recommendedName>
        <fullName evidence="2">protein-serine/threonine phosphatase</fullName>
        <ecNumber evidence="2">3.1.3.16</ecNumber>
    </recommendedName>
</protein>